<proteinExistence type="predicted"/>
<dbReference type="Proteomes" id="UP000272015">
    <property type="component" value="Unassembled WGS sequence"/>
</dbReference>
<dbReference type="AlphaFoldDB" id="A0A3A5MRS9"/>
<organism evidence="1 2">
    <name type="scientific">Cryobacterium melibiosiphilum</name>
    <dbReference type="NCBI Taxonomy" id="995039"/>
    <lineage>
        <taxon>Bacteria</taxon>
        <taxon>Bacillati</taxon>
        <taxon>Actinomycetota</taxon>
        <taxon>Actinomycetes</taxon>
        <taxon>Micrococcales</taxon>
        <taxon>Microbacteriaceae</taxon>
        <taxon>Cryobacterium</taxon>
    </lineage>
</organism>
<dbReference type="EMBL" id="QZVS01000067">
    <property type="protein sequence ID" value="RJT89888.1"/>
    <property type="molecule type" value="Genomic_DNA"/>
</dbReference>
<name>A0A3A5MRS9_9MICO</name>
<evidence type="ECO:0000313" key="1">
    <source>
        <dbReference type="EMBL" id="RJT89888.1"/>
    </source>
</evidence>
<comment type="caution">
    <text evidence="1">The sequence shown here is derived from an EMBL/GenBank/DDBJ whole genome shotgun (WGS) entry which is preliminary data.</text>
</comment>
<protein>
    <submittedName>
        <fullName evidence="1">Uncharacterized protein</fullName>
    </submittedName>
</protein>
<keyword evidence="2" id="KW-1185">Reference proteome</keyword>
<evidence type="ECO:0000313" key="2">
    <source>
        <dbReference type="Proteomes" id="UP000272015"/>
    </source>
</evidence>
<sequence>MEQFQRHPDLGEFVVHPVPVGLHKDTFMLAAPREQQRIHLSIAAAHVAVAADAGLVSGIEHRQHTLARHALRECDRAPRHALGAEFEHPLRLDPSYHC</sequence>
<reference evidence="1 2" key="1">
    <citation type="submission" date="2018-09" db="EMBL/GenBank/DDBJ databases">
        <title>Novel species of Cryobacterium.</title>
        <authorList>
            <person name="Liu Q."/>
            <person name="Xin Y.-H."/>
        </authorList>
    </citation>
    <scope>NUCLEOTIDE SEQUENCE [LARGE SCALE GENOMIC DNA]</scope>
    <source>
        <strain evidence="1 2">Hh39</strain>
    </source>
</reference>
<accession>A0A3A5MRS9</accession>
<gene>
    <name evidence="1" type="ORF">D6T64_05355</name>
</gene>